<dbReference type="AlphaFoldDB" id="A0A2N3XYP7"/>
<gene>
    <name evidence="1" type="ORF">A8926_3480</name>
</gene>
<reference evidence="1" key="1">
    <citation type="submission" date="2017-12" db="EMBL/GenBank/DDBJ databases">
        <title>Sequencing the genomes of 1000 Actinobacteria strains.</title>
        <authorList>
            <person name="Klenk H.-P."/>
        </authorList>
    </citation>
    <scope>NUCLEOTIDE SEQUENCE [LARGE SCALE GENOMIC DNA]</scope>
    <source>
        <strain evidence="1">DSM 44228</strain>
    </source>
</reference>
<proteinExistence type="predicted"/>
<comment type="caution">
    <text evidence="1">The sequence shown here is derived from an EMBL/GenBank/DDBJ whole genome shotgun (WGS) entry which is preliminary data.</text>
</comment>
<evidence type="ECO:0000313" key="1">
    <source>
        <dbReference type="EMBL" id="PKW15731.1"/>
    </source>
</evidence>
<dbReference type="STRING" id="994479.GCA_000194155_03737"/>
<accession>A0A2N3XYP7</accession>
<organism evidence="1 2">
    <name type="scientific">Saccharopolyspora spinosa</name>
    <dbReference type="NCBI Taxonomy" id="60894"/>
    <lineage>
        <taxon>Bacteria</taxon>
        <taxon>Bacillati</taxon>
        <taxon>Actinomycetota</taxon>
        <taxon>Actinomycetes</taxon>
        <taxon>Pseudonocardiales</taxon>
        <taxon>Pseudonocardiaceae</taxon>
        <taxon>Saccharopolyspora</taxon>
    </lineage>
</organism>
<keyword evidence="2" id="KW-1185">Reference proteome</keyword>
<dbReference type="EMBL" id="PJNB01000001">
    <property type="protein sequence ID" value="PKW15731.1"/>
    <property type="molecule type" value="Genomic_DNA"/>
</dbReference>
<protein>
    <submittedName>
        <fullName evidence="1">Uncharacterized protein</fullName>
    </submittedName>
</protein>
<evidence type="ECO:0000313" key="2">
    <source>
        <dbReference type="Proteomes" id="UP000233786"/>
    </source>
</evidence>
<name>A0A2N3XYP7_SACSN</name>
<sequence>MVPKVPTVHPKWRTPVRNILIVPAFADARSPAPAGWRALATDRPVPQEVITTTASMSGWPRARRIEGPTIIRRPERT</sequence>
<dbReference type="Proteomes" id="UP000233786">
    <property type="component" value="Unassembled WGS sequence"/>
</dbReference>